<organism evidence="2 3">
    <name type="scientific">Biomphalaria pfeifferi</name>
    <name type="common">Bloodfluke planorb</name>
    <name type="synonym">Freshwater snail</name>
    <dbReference type="NCBI Taxonomy" id="112525"/>
    <lineage>
        <taxon>Eukaryota</taxon>
        <taxon>Metazoa</taxon>
        <taxon>Spiralia</taxon>
        <taxon>Lophotrochozoa</taxon>
        <taxon>Mollusca</taxon>
        <taxon>Gastropoda</taxon>
        <taxon>Heterobranchia</taxon>
        <taxon>Euthyneura</taxon>
        <taxon>Panpulmonata</taxon>
        <taxon>Hygrophila</taxon>
        <taxon>Lymnaeoidea</taxon>
        <taxon>Planorbidae</taxon>
        <taxon>Biomphalaria</taxon>
    </lineage>
</organism>
<comment type="caution">
    <text evidence="2">The sequence shown here is derived from an EMBL/GenBank/DDBJ whole genome shotgun (WGS) entry which is preliminary data.</text>
</comment>
<accession>A0AAD8CCW5</accession>
<reference evidence="2" key="1">
    <citation type="journal article" date="2023" name="PLoS Negl. Trop. Dis.">
        <title>A genome sequence for Biomphalaria pfeifferi, the major vector snail for the human-infecting parasite Schistosoma mansoni.</title>
        <authorList>
            <person name="Bu L."/>
            <person name="Lu L."/>
            <person name="Laidemitt M.R."/>
            <person name="Zhang S.M."/>
            <person name="Mutuku M."/>
            <person name="Mkoji G."/>
            <person name="Steinauer M."/>
            <person name="Loker E.S."/>
        </authorList>
    </citation>
    <scope>NUCLEOTIDE SEQUENCE</scope>
    <source>
        <strain evidence="2">KasaAsao</strain>
    </source>
</reference>
<evidence type="ECO:0000256" key="1">
    <source>
        <dbReference type="PROSITE-ProRule" id="PRU00235"/>
    </source>
</evidence>
<reference evidence="2" key="2">
    <citation type="submission" date="2023-04" db="EMBL/GenBank/DDBJ databases">
        <authorList>
            <person name="Bu L."/>
            <person name="Lu L."/>
            <person name="Laidemitt M.R."/>
            <person name="Zhang S.M."/>
            <person name="Mutuku M."/>
            <person name="Mkoji G."/>
            <person name="Steinauer M."/>
            <person name="Loker E.S."/>
        </authorList>
    </citation>
    <scope>NUCLEOTIDE SEQUENCE</scope>
    <source>
        <strain evidence="2">KasaAsao</strain>
        <tissue evidence="2">Whole Snail</tissue>
    </source>
</reference>
<dbReference type="EMBL" id="JASAOG010000001">
    <property type="protein sequence ID" value="KAK0070282.1"/>
    <property type="molecule type" value="Genomic_DNA"/>
</dbReference>
<feature type="repeat" description="RCC1" evidence="1">
    <location>
        <begin position="203"/>
        <end position="254"/>
    </location>
</feature>
<name>A0AAD8CCW5_BIOPF</name>
<keyword evidence="2" id="KW-0675">Receptor</keyword>
<protein>
    <submittedName>
        <fullName evidence="2">Ultraviolet-B receptor UVR8</fullName>
    </submittedName>
</protein>
<dbReference type="Gene3D" id="2.130.10.30">
    <property type="entry name" value="Regulator of chromosome condensation 1/beta-lactamase-inhibitor protein II"/>
    <property type="match status" value="1"/>
</dbReference>
<dbReference type="InterPro" id="IPR000408">
    <property type="entry name" value="Reg_chr_condens"/>
</dbReference>
<dbReference type="PROSITE" id="PS50012">
    <property type="entry name" value="RCC1_3"/>
    <property type="match status" value="2"/>
</dbReference>
<dbReference type="PROSITE" id="PS00626">
    <property type="entry name" value="RCC1_2"/>
    <property type="match status" value="2"/>
</dbReference>
<dbReference type="InterPro" id="IPR052830">
    <property type="entry name" value="RCC1_domain-containing"/>
</dbReference>
<gene>
    <name evidence="2" type="ORF">Bpfe_000265</name>
</gene>
<dbReference type="Proteomes" id="UP001233172">
    <property type="component" value="Unassembled WGS sequence"/>
</dbReference>
<evidence type="ECO:0000313" key="3">
    <source>
        <dbReference type="Proteomes" id="UP001233172"/>
    </source>
</evidence>
<feature type="repeat" description="RCC1" evidence="1">
    <location>
        <begin position="255"/>
        <end position="312"/>
    </location>
</feature>
<sequence>MSLSLFGCGYNGFLKLSNIKLLDVENKSKVLQEATQTLKILSPLFLIQLKEKEDVHSIAITWARLGITMKRMNTFCSFITELGNNKYASQSVLQVFDNCIIKASTEQEILVKTPDVSKYLILKDNANESLHIDAVVETDLICGTHHTYFVSSNERFGELDPTKNRHQNEKVQASVAVCPISSRFRIREMSCGKEHVLLLDDTGSIYSYGGGSKGQLGHSTVESKSLPTVIDALHGLTIKTISAGGWHSAAISVFGDLYMWGWNESGQLGLASLDKEETSSTIVTEPKCIYFSSDLNVVSVSCGSRHTVVLTG</sequence>
<dbReference type="Pfam" id="PF00415">
    <property type="entry name" value="RCC1"/>
    <property type="match status" value="2"/>
</dbReference>
<dbReference type="InterPro" id="IPR009091">
    <property type="entry name" value="RCC1/BLIP-II"/>
</dbReference>
<dbReference type="PRINTS" id="PR00633">
    <property type="entry name" value="RCCNDNSATION"/>
</dbReference>
<dbReference type="PANTHER" id="PTHR46849:SF1">
    <property type="entry name" value="RCC1 DOMAIN-CONTAINING PROTEIN 1"/>
    <property type="match status" value="1"/>
</dbReference>
<keyword evidence="3" id="KW-1185">Reference proteome</keyword>
<dbReference type="AlphaFoldDB" id="A0AAD8CCW5"/>
<proteinExistence type="predicted"/>
<dbReference type="SUPFAM" id="SSF50985">
    <property type="entry name" value="RCC1/BLIP-II"/>
    <property type="match status" value="1"/>
</dbReference>
<evidence type="ECO:0000313" key="2">
    <source>
        <dbReference type="EMBL" id="KAK0070282.1"/>
    </source>
</evidence>
<dbReference type="PANTHER" id="PTHR46849">
    <property type="entry name" value="RCC1 DOMAIN-CONTAINING PROTEIN 1"/>
    <property type="match status" value="1"/>
</dbReference>